<feature type="transmembrane region" description="Helical" evidence="7">
    <location>
        <begin position="309"/>
        <end position="332"/>
    </location>
</feature>
<dbReference type="InterPro" id="IPR020846">
    <property type="entry name" value="MFS_dom"/>
</dbReference>
<dbReference type="InterPro" id="IPR011701">
    <property type="entry name" value="MFS"/>
</dbReference>
<evidence type="ECO:0000256" key="2">
    <source>
        <dbReference type="ARBA" id="ARBA00022448"/>
    </source>
</evidence>
<dbReference type="Gene3D" id="1.20.1250.20">
    <property type="entry name" value="MFS general substrate transporter like domains"/>
    <property type="match status" value="1"/>
</dbReference>
<dbReference type="PANTHER" id="PTHR42718">
    <property type="entry name" value="MAJOR FACILITATOR SUPERFAMILY MULTIDRUG TRANSPORTER MFSC"/>
    <property type="match status" value="1"/>
</dbReference>
<comment type="subcellular location">
    <subcellularLocation>
        <location evidence="1">Cell membrane</location>
        <topology evidence="1">Multi-pass membrane protein</topology>
    </subcellularLocation>
</comment>
<reference evidence="10" key="1">
    <citation type="journal article" date="2019" name="Int. J. Syst. Evol. Microbiol.">
        <title>The Global Catalogue of Microorganisms (GCM) 10K type strain sequencing project: providing services to taxonomists for standard genome sequencing and annotation.</title>
        <authorList>
            <consortium name="The Broad Institute Genomics Platform"/>
            <consortium name="The Broad Institute Genome Sequencing Center for Infectious Disease"/>
            <person name="Wu L."/>
            <person name="Ma J."/>
        </authorList>
    </citation>
    <scope>NUCLEOTIDE SEQUENCE [LARGE SCALE GENOMIC DNA]</scope>
    <source>
        <strain evidence="10">CCUG 60214</strain>
    </source>
</reference>
<evidence type="ECO:0000256" key="6">
    <source>
        <dbReference type="ARBA" id="ARBA00023136"/>
    </source>
</evidence>
<feature type="transmembrane region" description="Helical" evidence="7">
    <location>
        <begin position="150"/>
        <end position="172"/>
    </location>
</feature>
<feature type="transmembrane region" description="Helical" evidence="7">
    <location>
        <begin position="238"/>
        <end position="259"/>
    </location>
</feature>
<dbReference type="CDD" id="cd17321">
    <property type="entry name" value="MFS_MMR_MDR_like"/>
    <property type="match status" value="1"/>
</dbReference>
<protein>
    <submittedName>
        <fullName evidence="9">MFS transporter</fullName>
    </submittedName>
</protein>
<dbReference type="Gene3D" id="1.20.1720.10">
    <property type="entry name" value="Multidrug resistance protein D"/>
    <property type="match status" value="1"/>
</dbReference>
<evidence type="ECO:0000256" key="1">
    <source>
        <dbReference type="ARBA" id="ARBA00004651"/>
    </source>
</evidence>
<keyword evidence="3" id="KW-1003">Cell membrane</keyword>
<evidence type="ECO:0000259" key="8">
    <source>
        <dbReference type="PROSITE" id="PS50850"/>
    </source>
</evidence>
<feature type="transmembrane region" description="Helical" evidence="7">
    <location>
        <begin position="115"/>
        <end position="138"/>
    </location>
</feature>
<evidence type="ECO:0000256" key="7">
    <source>
        <dbReference type="SAM" id="Phobius"/>
    </source>
</evidence>
<dbReference type="SUPFAM" id="SSF103473">
    <property type="entry name" value="MFS general substrate transporter"/>
    <property type="match status" value="1"/>
</dbReference>
<feature type="transmembrane region" description="Helical" evidence="7">
    <location>
        <begin position="23"/>
        <end position="48"/>
    </location>
</feature>
<feature type="transmembrane region" description="Helical" evidence="7">
    <location>
        <begin position="368"/>
        <end position="395"/>
    </location>
</feature>
<organism evidence="9 10">
    <name type="scientific">Saccharothrix hoggarensis</name>
    <dbReference type="NCBI Taxonomy" id="913853"/>
    <lineage>
        <taxon>Bacteria</taxon>
        <taxon>Bacillati</taxon>
        <taxon>Actinomycetota</taxon>
        <taxon>Actinomycetes</taxon>
        <taxon>Pseudonocardiales</taxon>
        <taxon>Pseudonocardiaceae</taxon>
        <taxon>Saccharothrix</taxon>
    </lineage>
</organism>
<evidence type="ECO:0000313" key="9">
    <source>
        <dbReference type="EMBL" id="MFD1151733.1"/>
    </source>
</evidence>
<keyword evidence="5 7" id="KW-1133">Transmembrane helix</keyword>
<dbReference type="EMBL" id="JBHTLK010000271">
    <property type="protein sequence ID" value="MFD1151733.1"/>
    <property type="molecule type" value="Genomic_DNA"/>
</dbReference>
<feature type="transmembrane region" description="Helical" evidence="7">
    <location>
        <begin position="60"/>
        <end position="79"/>
    </location>
</feature>
<gene>
    <name evidence="9" type="ORF">ACFQ3T_31750</name>
</gene>
<keyword evidence="2" id="KW-0813">Transport</keyword>
<dbReference type="RefSeq" id="WP_380728997.1">
    <property type="nucleotide sequence ID" value="NZ_JBHTLK010000271.1"/>
</dbReference>
<dbReference type="Pfam" id="PF07690">
    <property type="entry name" value="MFS_1"/>
    <property type="match status" value="1"/>
</dbReference>
<feature type="transmembrane region" description="Helical" evidence="7">
    <location>
        <begin position="344"/>
        <end position="362"/>
    </location>
</feature>
<keyword evidence="10" id="KW-1185">Reference proteome</keyword>
<dbReference type="PANTHER" id="PTHR42718:SF46">
    <property type="entry name" value="BLR6921 PROTEIN"/>
    <property type="match status" value="1"/>
</dbReference>
<feature type="transmembrane region" description="Helical" evidence="7">
    <location>
        <begin position="447"/>
        <end position="466"/>
    </location>
</feature>
<feature type="transmembrane region" description="Helical" evidence="7">
    <location>
        <begin position="416"/>
        <end position="435"/>
    </location>
</feature>
<proteinExistence type="predicted"/>
<name>A0ABW3R3Z1_9PSEU</name>
<accession>A0ABW3R3Z1</accession>
<feature type="transmembrane region" description="Helical" evidence="7">
    <location>
        <begin position="214"/>
        <end position="232"/>
    </location>
</feature>
<dbReference type="InterPro" id="IPR036259">
    <property type="entry name" value="MFS_trans_sf"/>
</dbReference>
<comment type="caution">
    <text evidence="9">The sequence shown here is derived from an EMBL/GenBank/DDBJ whole genome shotgun (WGS) entry which is preliminary data.</text>
</comment>
<keyword evidence="6 7" id="KW-0472">Membrane</keyword>
<feature type="transmembrane region" description="Helical" evidence="7">
    <location>
        <begin position="279"/>
        <end position="303"/>
    </location>
</feature>
<feature type="transmembrane region" description="Helical" evidence="7">
    <location>
        <begin position="178"/>
        <end position="198"/>
    </location>
</feature>
<feature type="transmembrane region" description="Helical" evidence="7">
    <location>
        <begin position="91"/>
        <end position="109"/>
    </location>
</feature>
<evidence type="ECO:0000313" key="10">
    <source>
        <dbReference type="Proteomes" id="UP001597168"/>
    </source>
</evidence>
<keyword evidence="4 7" id="KW-0812">Transmembrane</keyword>
<evidence type="ECO:0000256" key="3">
    <source>
        <dbReference type="ARBA" id="ARBA00022475"/>
    </source>
</evidence>
<dbReference type="Proteomes" id="UP001597168">
    <property type="component" value="Unassembled WGS sequence"/>
</dbReference>
<evidence type="ECO:0000256" key="4">
    <source>
        <dbReference type="ARBA" id="ARBA00022692"/>
    </source>
</evidence>
<dbReference type="PROSITE" id="PS50850">
    <property type="entry name" value="MFS"/>
    <property type="match status" value="1"/>
</dbReference>
<sequence>MSTTPQSPPVDGGVTRMSARARALLFVLCGSIFLEGVDVSMLGVALPAIRADLGMAPGELQWVVSAYVLTYGGFMLLGGRAADLLGRRRMFVFWLAVFVVFSGLGGLATDGWMLIASRAVTGLAAAFMTPAGLSLITTSFAEGPVRNRALLWYAGTAAGGFSLGLVVGGLLTALGWRWVFFAPVILAAIILVLAVKLIERDEPPRRVPGQKYDVVGAITVTLGAVGAVYTIVMAPEVTVGETAVTAAVSAALLVAFVVVERRSSAPLVRLGLFRGANLVRANLATVLFAGSFVGFQFTTVLYLQDLRGWTALETGVALLVVGIDSILAPTVTPKLVDRFGNHKVMLVGLLLAVVGYALFLGIPADAGYWTGVCPTMVLLGLAFTLVYGPLTIVAVEGVADEEQGLAGGVWNTSFQFGGALGLAGAASLSAAAGTGEGAMLTGFHHAYLLPVIATGVAVLIVASGLARRKAAGAPTADPAAQAVS</sequence>
<feature type="domain" description="Major facilitator superfamily (MFS) profile" evidence="8">
    <location>
        <begin position="24"/>
        <end position="469"/>
    </location>
</feature>
<evidence type="ECO:0000256" key="5">
    <source>
        <dbReference type="ARBA" id="ARBA00022989"/>
    </source>
</evidence>